<dbReference type="AlphaFoldDB" id="A0A7S2A5Y1"/>
<sequence>MMRSLLLVVVLAVLAVSTQAFAPSPSFGVRTAAPSTTELEACRANAKKEKRQRNRENMRKFQRKRGTSRKKAMKKIQSNEARQKEAEFLAKCFTSVPPPEGNASQ</sequence>
<accession>A0A7S2A5Y1</accession>
<evidence type="ECO:0000313" key="3">
    <source>
        <dbReference type="EMBL" id="CAD9358887.1"/>
    </source>
</evidence>
<keyword evidence="2" id="KW-0732">Signal</keyword>
<evidence type="ECO:0000256" key="1">
    <source>
        <dbReference type="SAM" id="MobiDB-lite"/>
    </source>
</evidence>
<evidence type="ECO:0000256" key="2">
    <source>
        <dbReference type="SAM" id="SignalP"/>
    </source>
</evidence>
<feature type="chain" id="PRO_5030665915" description="BZIP domain-containing protein" evidence="2">
    <location>
        <begin position="21"/>
        <end position="105"/>
    </location>
</feature>
<gene>
    <name evidence="3" type="ORF">OSIN01602_LOCUS19643</name>
</gene>
<name>A0A7S2A5Y1_TRICV</name>
<feature type="compositionally biased region" description="Basic residues" evidence="1">
    <location>
        <begin position="60"/>
        <end position="74"/>
    </location>
</feature>
<organism evidence="3">
    <name type="scientific">Trieres chinensis</name>
    <name type="common">Marine centric diatom</name>
    <name type="synonym">Odontella sinensis</name>
    <dbReference type="NCBI Taxonomy" id="1514140"/>
    <lineage>
        <taxon>Eukaryota</taxon>
        <taxon>Sar</taxon>
        <taxon>Stramenopiles</taxon>
        <taxon>Ochrophyta</taxon>
        <taxon>Bacillariophyta</taxon>
        <taxon>Mediophyceae</taxon>
        <taxon>Biddulphiophycidae</taxon>
        <taxon>Eupodiscales</taxon>
        <taxon>Parodontellaceae</taxon>
        <taxon>Trieres</taxon>
    </lineage>
</organism>
<feature type="region of interest" description="Disordered" evidence="1">
    <location>
        <begin position="44"/>
        <end position="82"/>
    </location>
</feature>
<reference evidence="3" key="1">
    <citation type="submission" date="2021-01" db="EMBL/GenBank/DDBJ databases">
        <authorList>
            <person name="Corre E."/>
            <person name="Pelletier E."/>
            <person name="Niang G."/>
            <person name="Scheremetjew M."/>
            <person name="Finn R."/>
            <person name="Kale V."/>
            <person name="Holt S."/>
            <person name="Cochrane G."/>
            <person name="Meng A."/>
            <person name="Brown T."/>
            <person name="Cohen L."/>
        </authorList>
    </citation>
    <scope>NUCLEOTIDE SEQUENCE</scope>
    <source>
        <strain evidence="3">Grunow 1884</strain>
    </source>
</reference>
<feature type="signal peptide" evidence="2">
    <location>
        <begin position="1"/>
        <end position="20"/>
    </location>
</feature>
<evidence type="ECO:0008006" key="4">
    <source>
        <dbReference type="Google" id="ProtNLM"/>
    </source>
</evidence>
<proteinExistence type="predicted"/>
<protein>
    <recommendedName>
        <fullName evidence="4">BZIP domain-containing protein</fullName>
    </recommendedName>
</protein>
<dbReference type="EMBL" id="HBGO01033985">
    <property type="protein sequence ID" value="CAD9358887.1"/>
    <property type="molecule type" value="Transcribed_RNA"/>
</dbReference>